<keyword evidence="1" id="KW-1133">Transmembrane helix</keyword>
<sequence>MAYEYYYKLILYYKLFLLFLLIFQGFSCCFKLRRFLLKLLVQLAKVELWLSLEQLWTFSLMKIFHLFLMLLK</sequence>
<evidence type="ECO:0000313" key="3">
    <source>
        <dbReference type="WBParaSite" id="Hba_09807"/>
    </source>
</evidence>
<proteinExistence type="predicted"/>
<evidence type="ECO:0000313" key="2">
    <source>
        <dbReference type="Proteomes" id="UP000095283"/>
    </source>
</evidence>
<feature type="transmembrane region" description="Helical" evidence="1">
    <location>
        <begin position="54"/>
        <end position="71"/>
    </location>
</feature>
<protein>
    <submittedName>
        <fullName evidence="3">Ovule protein</fullName>
    </submittedName>
</protein>
<reference evidence="3" key="1">
    <citation type="submission" date="2016-11" db="UniProtKB">
        <authorList>
            <consortium name="WormBaseParasite"/>
        </authorList>
    </citation>
    <scope>IDENTIFICATION</scope>
</reference>
<dbReference type="Proteomes" id="UP000095283">
    <property type="component" value="Unplaced"/>
</dbReference>
<accession>A0A1I7WX57</accession>
<keyword evidence="1" id="KW-0812">Transmembrane</keyword>
<dbReference type="AlphaFoldDB" id="A0A1I7WX57"/>
<organism evidence="2 3">
    <name type="scientific">Heterorhabditis bacteriophora</name>
    <name type="common">Entomopathogenic nematode worm</name>
    <dbReference type="NCBI Taxonomy" id="37862"/>
    <lineage>
        <taxon>Eukaryota</taxon>
        <taxon>Metazoa</taxon>
        <taxon>Ecdysozoa</taxon>
        <taxon>Nematoda</taxon>
        <taxon>Chromadorea</taxon>
        <taxon>Rhabditida</taxon>
        <taxon>Rhabditina</taxon>
        <taxon>Rhabditomorpha</taxon>
        <taxon>Strongyloidea</taxon>
        <taxon>Heterorhabditidae</taxon>
        <taxon>Heterorhabditis</taxon>
    </lineage>
</organism>
<feature type="transmembrane region" description="Helical" evidence="1">
    <location>
        <begin position="12"/>
        <end position="34"/>
    </location>
</feature>
<keyword evidence="2" id="KW-1185">Reference proteome</keyword>
<keyword evidence="1" id="KW-0472">Membrane</keyword>
<name>A0A1I7WX57_HETBA</name>
<evidence type="ECO:0000256" key="1">
    <source>
        <dbReference type="SAM" id="Phobius"/>
    </source>
</evidence>
<dbReference type="WBParaSite" id="Hba_09807">
    <property type="protein sequence ID" value="Hba_09807"/>
    <property type="gene ID" value="Hba_09807"/>
</dbReference>